<dbReference type="RefSeq" id="WP_163085566.1">
    <property type="nucleotide sequence ID" value="NZ_JAAAWN010000012.1"/>
</dbReference>
<evidence type="ECO:0000259" key="1">
    <source>
        <dbReference type="PROSITE" id="PS51186"/>
    </source>
</evidence>
<dbReference type="Pfam" id="PF13673">
    <property type="entry name" value="Acetyltransf_10"/>
    <property type="match status" value="1"/>
</dbReference>
<accession>A0A7X5RLE5</accession>
<dbReference type="PROSITE" id="PS51186">
    <property type="entry name" value="GNAT"/>
    <property type="match status" value="1"/>
</dbReference>
<keyword evidence="2" id="KW-0808">Transferase</keyword>
<evidence type="ECO:0000313" key="3">
    <source>
        <dbReference type="Proteomes" id="UP000470213"/>
    </source>
</evidence>
<dbReference type="EMBL" id="JAAAWN010000012">
    <property type="protein sequence ID" value="NDV91651.1"/>
    <property type="molecule type" value="Genomic_DNA"/>
</dbReference>
<dbReference type="Gene3D" id="3.40.630.30">
    <property type="match status" value="1"/>
</dbReference>
<reference evidence="2 3" key="1">
    <citation type="submission" date="2020-01" db="EMBL/GenBank/DDBJ databases">
        <authorList>
            <person name="Chen J."/>
            <person name="Zhu S."/>
            <person name="Yang J."/>
        </authorList>
    </citation>
    <scope>NUCLEOTIDE SEQUENCE [LARGE SCALE GENOMIC DNA]</scope>
    <source>
        <strain evidence="2 3">345S023</strain>
    </source>
</reference>
<dbReference type="InterPro" id="IPR000182">
    <property type="entry name" value="GNAT_dom"/>
</dbReference>
<gene>
    <name evidence="2" type="ORF">GTH32_10695</name>
</gene>
<dbReference type="SUPFAM" id="SSF55729">
    <property type="entry name" value="Acyl-CoA N-acyltransferases (Nat)"/>
    <property type="match status" value="1"/>
</dbReference>
<feature type="domain" description="N-acetyltransferase" evidence="1">
    <location>
        <begin position="3"/>
        <end position="141"/>
    </location>
</feature>
<dbReference type="GO" id="GO:0016747">
    <property type="term" value="F:acyltransferase activity, transferring groups other than amino-acyl groups"/>
    <property type="evidence" value="ECO:0007669"/>
    <property type="project" value="InterPro"/>
</dbReference>
<proteinExistence type="predicted"/>
<dbReference type="InterPro" id="IPR016181">
    <property type="entry name" value="Acyl_CoA_acyltransferase"/>
</dbReference>
<sequence length="152" mass="17566">MTFTIESVDWEQHQSRLKALREHVFVLEWQMPREAEFDERDHHAFHVLVIGENNTPIATGRLTRCGELGRIAVKRKHRHLSVYRALFAALIDLAKQHKVPTVKVNLTLDSVSYHQQLGFKIDGQVFMDGGVPRQKMCCPAERFPLPDVSQMH</sequence>
<name>A0A7X5RLE5_9ALTE</name>
<keyword evidence="3" id="KW-1185">Reference proteome</keyword>
<protein>
    <submittedName>
        <fullName evidence="2">GNAT family N-acetyltransferase</fullName>
    </submittedName>
</protein>
<dbReference type="CDD" id="cd04301">
    <property type="entry name" value="NAT_SF"/>
    <property type="match status" value="1"/>
</dbReference>
<organism evidence="2 3">
    <name type="scientific">Alteromonas profundi</name>
    <dbReference type="NCBI Taxonomy" id="2696062"/>
    <lineage>
        <taxon>Bacteria</taxon>
        <taxon>Pseudomonadati</taxon>
        <taxon>Pseudomonadota</taxon>
        <taxon>Gammaproteobacteria</taxon>
        <taxon>Alteromonadales</taxon>
        <taxon>Alteromonadaceae</taxon>
        <taxon>Alteromonas/Salinimonas group</taxon>
        <taxon>Alteromonas</taxon>
    </lineage>
</organism>
<dbReference type="Proteomes" id="UP000470213">
    <property type="component" value="Unassembled WGS sequence"/>
</dbReference>
<comment type="caution">
    <text evidence="2">The sequence shown here is derived from an EMBL/GenBank/DDBJ whole genome shotgun (WGS) entry which is preliminary data.</text>
</comment>
<dbReference type="AlphaFoldDB" id="A0A7X5RLE5"/>
<evidence type="ECO:0000313" key="2">
    <source>
        <dbReference type="EMBL" id="NDV91651.1"/>
    </source>
</evidence>